<dbReference type="AlphaFoldDB" id="A0AAV5KL17"/>
<sequence>MERNRRVHLQLFRSESTILHEIQFEVRARMLEFARPRSSSLPKAIAIQWGLETIVTD</sequence>
<gene>
    <name evidence="1" type="ORF">SLEP1_g34672</name>
</gene>
<dbReference type="EMBL" id="BPVZ01000068">
    <property type="protein sequence ID" value="GKV25201.1"/>
    <property type="molecule type" value="Genomic_DNA"/>
</dbReference>
<evidence type="ECO:0000313" key="2">
    <source>
        <dbReference type="Proteomes" id="UP001054252"/>
    </source>
</evidence>
<proteinExistence type="predicted"/>
<accession>A0AAV5KL17</accession>
<name>A0AAV5KL17_9ROSI</name>
<reference evidence="1 2" key="1">
    <citation type="journal article" date="2021" name="Commun. Biol.">
        <title>The genome of Shorea leprosula (Dipterocarpaceae) highlights the ecological relevance of drought in aseasonal tropical rainforests.</title>
        <authorList>
            <person name="Ng K.K.S."/>
            <person name="Kobayashi M.J."/>
            <person name="Fawcett J.A."/>
            <person name="Hatakeyama M."/>
            <person name="Paape T."/>
            <person name="Ng C.H."/>
            <person name="Ang C.C."/>
            <person name="Tnah L.H."/>
            <person name="Lee C.T."/>
            <person name="Nishiyama T."/>
            <person name="Sese J."/>
            <person name="O'Brien M.J."/>
            <person name="Copetti D."/>
            <person name="Mohd Noor M.I."/>
            <person name="Ong R.C."/>
            <person name="Putra M."/>
            <person name="Sireger I.Z."/>
            <person name="Indrioko S."/>
            <person name="Kosugi Y."/>
            <person name="Izuno A."/>
            <person name="Isagi Y."/>
            <person name="Lee S.L."/>
            <person name="Shimizu K.K."/>
        </authorList>
    </citation>
    <scope>NUCLEOTIDE SEQUENCE [LARGE SCALE GENOMIC DNA]</scope>
    <source>
        <strain evidence="1">214</strain>
    </source>
</reference>
<dbReference type="Proteomes" id="UP001054252">
    <property type="component" value="Unassembled WGS sequence"/>
</dbReference>
<protein>
    <submittedName>
        <fullName evidence="1">Uncharacterized protein</fullName>
    </submittedName>
</protein>
<organism evidence="1 2">
    <name type="scientific">Rubroshorea leprosula</name>
    <dbReference type="NCBI Taxonomy" id="152421"/>
    <lineage>
        <taxon>Eukaryota</taxon>
        <taxon>Viridiplantae</taxon>
        <taxon>Streptophyta</taxon>
        <taxon>Embryophyta</taxon>
        <taxon>Tracheophyta</taxon>
        <taxon>Spermatophyta</taxon>
        <taxon>Magnoliopsida</taxon>
        <taxon>eudicotyledons</taxon>
        <taxon>Gunneridae</taxon>
        <taxon>Pentapetalae</taxon>
        <taxon>rosids</taxon>
        <taxon>malvids</taxon>
        <taxon>Malvales</taxon>
        <taxon>Dipterocarpaceae</taxon>
        <taxon>Rubroshorea</taxon>
    </lineage>
</organism>
<keyword evidence="2" id="KW-1185">Reference proteome</keyword>
<evidence type="ECO:0000313" key="1">
    <source>
        <dbReference type="EMBL" id="GKV25201.1"/>
    </source>
</evidence>
<comment type="caution">
    <text evidence="1">The sequence shown here is derived from an EMBL/GenBank/DDBJ whole genome shotgun (WGS) entry which is preliminary data.</text>
</comment>